<proteinExistence type="predicted"/>
<protein>
    <submittedName>
        <fullName evidence="1">Uncharacterized protein</fullName>
    </submittedName>
</protein>
<dbReference type="KEGG" id="ftj:FTUN_1074"/>
<gene>
    <name evidence="1" type="ORF">FTUN_1074</name>
</gene>
<reference evidence="2" key="1">
    <citation type="submission" date="2020-05" db="EMBL/GenBank/DDBJ databases">
        <title>Frigoriglobus tundricola gen. nov., sp. nov., a psychrotolerant cellulolytic planctomycete of the family Gemmataceae with two divergent copies of 16S rRNA gene.</title>
        <authorList>
            <person name="Kulichevskaya I.S."/>
            <person name="Ivanova A.A."/>
            <person name="Naumoff D.G."/>
            <person name="Beletsky A.V."/>
            <person name="Rijpstra W.I.C."/>
            <person name="Sinninghe Damste J.S."/>
            <person name="Mardanov A.V."/>
            <person name="Ravin N.V."/>
            <person name="Dedysh S.N."/>
        </authorList>
    </citation>
    <scope>NUCLEOTIDE SEQUENCE [LARGE SCALE GENOMIC DNA]</scope>
    <source>
        <strain evidence="2">PL17</strain>
    </source>
</reference>
<dbReference type="Gene3D" id="2.130.10.10">
    <property type="entry name" value="YVTN repeat-like/Quinoprotein amine dehydrogenase"/>
    <property type="match status" value="1"/>
</dbReference>
<organism evidence="1 2">
    <name type="scientific">Frigoriglobus tundricola</name>
    <dbReference type="NCBI Taxonomy" id="2774151"/>
    <lineage>
        <taxon>Bacteria</taxon>
        <taxon>Pseudomonadati</taxon>
        <taxon>Planctomycetota</taxon>
        <taxon>Planctomycetia</taxon>
        <taxon>Gemmatales</taxon>
        <taxon>Gemmataceae</taxon>
        <taxon>Frigoriglobus</taxon>
    </lineage>
</organism>
<evidence type="ECO:0000313" key="2">
    <source>
        <dbReference type="Proteomes" id="UP000503447"/>
    </source>
</evidence>
<dbReference type="InterPro" id="IPR011047">
    <property type="entry name" value="Quinoprotein_ADH-like_sf"/>
</dbReference>
<sequence>MTGGVWLFAADRVGPPLRRWQSAGGAPASKPSSGFAVQADESGGLVVTYAVDGKAVAAVGPNQKDLLWTQSTGEDAASVIVGAPQPAGENRWVVTDLAGRVLVLDGTTGKPLAAQSVGLPGAVPAAASGVAANSALTVLSDGSAVVSELPKREPAAPPKKE</sequence>
<keyword evidence="2" id="KW-1185">Reference proteome</keyword>
<accession>A0A6M5YHP7</accession>
<dbReference type="Proteomes" id="UP000503447">
    <property type="component" value="Chromosome"/>
</dbReference>
<evidence type="ECO:0000313" key="1">
    <source>
        <dbReference type="EMBL" id="QJW93567.1"/>
    </source>
</evidence>
<dbReference type="SUPFAM" id="SSF50998">
    <property type="entry name" value="Quinoprotein alcohol dehydrogenase-like"/>
    <property type="match status" value="1"/>
</dbReference>
<dbReference type="InterPro" id="IPR015943">
    <property type="entry name" value="WD40/YVTN_repeat-like_dom_sf"/>
</dbReference>
<dbReference type="AlphaFoldDB" id="A0A6M5YHP7"/>
<name>A0A6M5YHP7_9BACT</name>
<dbReference type="EMBL" id="CP053452">
    <property type="protein sequence ID" value="QJW93567.1"/>
    <property type="molecule type" value="Genomic_DNA"/>
</dbReference>